<evidence type="ECO:0000256" key="2">
    <source>
        <dbReference type="SAM" id="Coils"/>
    </source>
</evidence>
<feature type="transmembrane region" description="Helical" evidence="4">
    <location>
        <begin position="138"/>
        <end position="159"/>
    </location>
</feature>
<feature type="compositionally biased region" description="Basic and acidic residues" evidence="3">
    <location>
        <begin position="295"/>
        <end position="304"/>
    </location>
</feature>
<comment type="caution">
    <text evidence="5">The sequence shown here is derived from an EMBL/GenBank/DDBJ whole genome shotgun (WGS) entry which is preliminary data.</text>
</comment>
<keyword evidence="4" id="KW-0812">Transmembrane</keyword>
<dbReference type="InterPro" id="IPR008405">
    <property type="entry name" value="ApoL"/>
</dbReference>
<dbReference type="GO" id="GO:0006869">
    <property type="term" value="P:lipid transport"/>
    <property type="evidence" value="ECO:0007669"/>
    <property type="project" value="InterPro"/>
</dbReference>
<dbReference type="GO" id="GO:0008289">
    <property type="term" value="F:lipid binding"/>
    <property type="evidence" value="ECO:0007669"/>
    <property type="project" value="InterPro"/>
</dbReference>
<dbReference type="GO" id="GO:0016020">
    <property type="term" value="C:membrane"/>
    <property type="evidence" value="ECO:0007669"/>
    <property type="project" value="TreeGrafter"/>
</dbReference>
<evidence type="ECO:0000313" key="5">
    <source>
        <dbReference type="EMBL" id="KAK2915778.1"/>
    </source>
</evidence>
<dbReference type="AlphaFoldDB" id="A0AA88Q4U7"/>
<dbReference type="PANTHER" id="PTHR14096">
    <property type="entry name" value="APOLIPOPROTEIN L"/>
    <property type="match status" value="1"/>
</dbReference>
<proteinExistence type="inferred from homology"/>
<dbReference type="Proteomes" id="UP001187343">
    <property type="component" value="Unassembled WGS sequence"/>
</dbReference>
<feature type="coiled-coil region" evidence="2">
    <location>
        <begin position="79"/>
        <end position="109"/>
    </location>
</feature>
<reference evidence="5" key="1">
    <citation type="submission" date="2023-08" db="EMBL/GenBank/DDBJ databases">
        <title>Chromosome-level Genome Assembly of mud carp (Cirrhinus molitorella).</title>
        <authorList>
            <person name="Liu H."/>
        </authorList>
    </citation>
    <scope>NUCLEOTIDE SEQUENCE</scope>
    <source>
        <strain evidence="5">Prfri</strain>
        <tissue evidence="5">Muscle</tissue>
    </source>
</reference>
<evidence type="ECO:0000313" key="6">
    <source>
        <dbReference type="Proteomes" id="UP001187343"/>
    </source>
</evidence>
<dbReference type="EMBL" id="JAUYZG010000001">
    <property type="protein sequence ID" value="KAK2915778.1"/>
    <property type="molecule type" value="Genomic_DNA"/>
</dbReference>
<feature type="compositionally biased region" description="Low complexity" evidence="3">
    <location>
        <begin position="259"/>
        <end position="270"/>
    </location>
</feature>
<dbReference type="GO" id="GO:0042157">
    <property type="term" value="P:lipoprotein metabolic process"/>
    <property type="evidence" value="ECO:0007669"/>
    <property type="project" value="InterPro"/>
</dbReference>
<keyword evidence="4" id="KW-0472">Membrane</keyword>
<feature type="region of interest" description="Disordered" evidence="3">
    <location>
        <begin position="253"/>
        <end position="304"/>
    </location>
</feature>
<evidence type="ECO:0000256" key="1">
    <source>
        <dbReference type="ARBA" id="ARBA00010090"/>
    </source>
</evidence>
<protein>
    <recommendedName>
        <fullName evidence="7">Apolipoprotein L3</fullName>
    </recommendedName>
</protein>
<feature type="transmembrane region" description="Helical" evidence="4">
    <location>
        <begin position="108"/>
        <end position="132"/>
    </location>
</feature>
<keyword evidence="4" id="KW-1133">Transmembrane helix</keyword>
<evidence type="ECO:0008006" key="7">
    <source>
        <dbReference type="Google" id="ProtNLM"/>
    </source>
</evidence>
<name>A0AA88Q4U7_9TELE</name>
<dbReference type="PANTHER" id="PTHR14096:SF28">
    <property type="entry name" value="APOLIPOPROTEIN L, 1-RELATED"/>
    <property type="match status" value="1"/>
</dbReference>
<keyword evidence="6" id="KW-1185">Reference proteome</keyword>
<gene>
    <name evidence="5" type="ORF">Q8A67_000152</name>
</gene>
<accession>A0AA88Q4U7</accession>
<organism evidence="5 6">
    <name type="scientific">Cirrhinus molitorella</name>
    <name type="common">mud carp</name>
    <dbReference type="NCBI Taxonomy" id="172907"/>
    <lineage>
        <taxon>Eukaryota</taxon>
        <taxon>Metazoa</taxon>
        <taxon>Chordata</taxon>
        <taxon>Craniata</taxon>
        <taxon>Vertebrata</taxon>
        <taxon>Euteleostomi</taxon>
        <taxon>Actinopterygii</taxon>
        <taxon>Neopterygii</taxon>
        <taxon>Teleostei</taxon>
        <taxon>Ostariophysi</taxon>
        <taxon>Cypriniformes</taxon>
        <taxon>Cyprinidae</taxon>
        <taxon>Labeoninae</taxon>
        <taxon>Labeonini</taxon>
        <taxon>Cirrhinus</taxon>
    </lineage>
</organism>
<keyword evidence="2" id="KW-0175">Coiled coil</keyword>
<dbReference type="GO" id="GO:0005576">
    <property type="term" value="C:extracellular region"/>
    <property type="evidence" value="ECO:0007669"/>
    <property type="project" value="InterPro"/>
</dbReference>
<evidence type="ECO:0000256" key="3">
    <source>
        <dbReference type="SAM" id="MobiDB-lite"/>
    </source>
</evidence>
<comment type="similarity">
    <text evidence="1">Belongs to the apolipoprotein L family.</text>
</comment>
<sequence length="304" mass="33846">MEKWKKKTKTRKGVYVSPLVKGLPFKNLKSKVPPKKHDKKPEEVTQSQFSALCSEDQDDTETFIMATADKLLELIFCWIEEKEHVADNLRKLAKKLESLREKCNASECVGSTVTMVGAVGLIGAGVATFFTGGAASPLVALASAYTGIGSTISLTTKIIEKQCSKTMEKVKDIEKKSNEIAKEIHQLFQKLKSEKKKVDPSSKPEELEHHIMIEFLRAIARKIGVNVQIINDSMLKDMLTHTLQEFPLAKMNSDMPSCGAEGRSSSAGTGRRSEGHSGDWMSISVIKKSPQMRQTHLEKHKMER</sequence>
<evidence type="ECO:0000256" key="4">
    <source>
        <dbReference type="SAM" id="Phobius"/>
    </source>
</evidence>
<dbReference type="Gene3D" id="1.20.1170.10">
    <property type="match status" value="1"/>
</dbReference>